<evidence type="ECO:0000256" key="5">
    <source>
        <dbReference type="ARBA" id="ARBA00022889"/>
    </source>
</evidence>
<dbReference type="InterPro" id="IPR003598">
    <property type="entry name" value="Ig_sub2"/>
</dbReference>
<evidence type="ECO:0000256" key="10">
    <source>
        <dbReference type="ARBA" id="ARBA00045430"/>
    </source>
</evidence>
<dbReference type="SUPFAM" id="SSF48726">
    <property type="entry name" value="Immunoglobulin"/>
    <property type="match status" value="7"/>
</dbReference>
<gene>
    <name evidence="14" type="primary">LOC100135351</name>
</gene>
<evidence type="ECO:0000256" key="8">
    <source>
        <dbReference type="ARBA" id="ARBA00040106"/>
    </source>
</evidence>
<dbReference type="SMART" id="SM00408">
    <property type="entry name" value="IGc2"/>
    <property type="match status" value="5"/>
</dbReference>
<evidence type="ECO:0000256" key="9">
    <source>
        <dbReference type="ARBA" id="ARBA00041781"/>
    </source>
</evidence>
<organism evidence="14">
    <name type="scientific">Xenopus tropicalis</name>
    <name type="common">Western clawed frog</name>
    <name type="synonym">Silurana tropicalis</name>
    <dbReference type="NCBI Taxonomy" id="8364"/>
    <lineage>
        <taxon>Eukaryota</taxon>
        <taxon>Metazoa</taxon>
        <taxon>Chordata</taxon>
        <taxon>Craniata</taxon>
        <taxon>Vertebrata</taxon>
        <taxon>Euteleostomi</taxon>
        <taxon>Amphibia</taxon>
        <taxon>Batrachia</taxon>
        <taxon>Anura</taxon>
        <taxon>Pipoidea</taxon>
        <taxon>Pipidae</taxon>
        <taxon>Xenopodinae</taxon>
        <taxon>Xenopus</taxon>
        <taxon>Silurana</taxon>
    </lineage>
</organism>
<dbReference type="PANTHER" id="PTHR46958">
    <property type="entry name" value="B-CELL RECEPTOR CD22"/>
    <property type="match status" value="1"/>
</dbReference>
<evidence type="ECO:0000313" key="14">
    <source>
        <dbReference type="EMBL" id="AAI57653.1"/>
    </source>
</evidence>
<dbReference type="Pfam" id="PF13927">
    <property type="entry name" value="Ig_3"/>
    <property type="match status" value="2"/>
</dbReference>
<keyword evidence="12" id="KW-0812">Transmembrane</keyword>
<feature type="domain" description="Ig-like" evidence="13">
    <location>
        <begin position="520"/>
        <end position="602"/>
    </location>
</feature>
<keyword evidence="4" id="KW-0677">Repeat</keyword>
<keyword evidence="3" id="KW-0732">Signal</keyword>
<comment type="function">
    <text evidence="10">Most highly expressed siglec (sialic acid-binding immunoglobulin-like lectin) on B-cells that plays a role in various aspects of B-cell biology including differentiation, antigen presentation, and trafficking to bone marrow. Binds to alpha 2,6-linked sialic acid residues of surface molecules such as CD22 itself, CD45 and IgM in a cis configuration. Can also bind to ligands on other cells as an adhesion molecule in a trans configuration. Acts as an inhibitory coreceptor on the surface of B-cells and inhibits B-cell receptor induced signaling, characterized by inhibition of the calcium mobilization and cellular activation. Mechanistically, the immunoreceptor tyrosine-based inhibitory motif domain is phosphorylated by the Src kinase LYN, which in turn leads to the recruitment of the protein tyrosine phosphatase 1/PTPN6, leading to the negative regulation of BCR signaling. If this negative signaling from is of sufficient strength, apoptosis of the B-cell can be induced.</text>
</comment>
<dbReference type="SMART" id="SM00409">
    <property type="entry name" value="IG"/>
    <property type="match status" value="7"/>
</dbReference>
<feature type="domain" description="Ig-like" evidence="13">
    <location>
        <begin position="433"/>
        <end position="513"/>
    </location>
</feature>
<sequence>HASGRIMDKDLFQNVLIKVLILVLNAGFCYSVRTEDPVDFPEQISAWTGSCVLIPCYEKYNKRINNFLWYQNPEYDDDKKQWTRTVVYDNKNTKNVDSPFEGRVKPYVGQGNGACGIVLHNVQERDSGEYRLRTIDGTDQWMTKKNVSLTVTDSGPELMIRPVGVGREYQKLTLSCYVHYYCPDYDIKLSWDGDVKGETKTTVPQLEWSVRNNKPIMTEAEFTFTPTWEDHNKTMQCALTKRNNEVTKTGPVVLNIQYMPKGVRIRPETSPVTISKGEEVALECTAESSNPPIDTYRWYKSANNIVGSNSHYSARESGTYYCEAENTIGRTRSKGVAINVLYAPTVTLKIPSREIREGSQYTLTCSVDANPQPVNITWYKDYEKILNKNRDTLTFPTIREQDSGSYRCKADNIIGSESSADVYVDVVYAPKNPEVVVEPKKPSFVEGSSLRFSCNVNSSNPEVSQFTWYKNEKVMASERKNYIIIDTIKEEHHGNYMCKAANKIGATSSQAVSINVLYPPKGVRVTPQAQIITEGDRIRLACSVDKSNPTVTEFRWYKDSALQPHRNKEITFPGIKRTDSGKYTCEARNGIGNVTSQPITLNVQYAPVGVMVSSIPSNLVTEHTKVTLTCTAQAYPTTISYAIFKDGVLLKYSQSLVLDYIQLSDGGEYYCMATNPIGSGTSRTIDIHVSYGLTSIGKYIGIAVGIFTLLVLLIVAIHFKIWKMVFRFKADDSESHFIVMKKTHPELPDNAARQSPPVGSDLDQLNYSIIQFPPQPEGGAASRTNPNDQGVIYSVLQKTSKAHEYENTTSGTQEENSDEIHYSTIANLPRGGMVPSRTSEVEYAMLSTQQNINSTQQNIYS</sequence>
<reference evidence="14" key="1">
    <citation type="submission" date="2007-12" db="EMBL/GenBank/DDBJ databases">
        <authorList>
            <consortium name="NIH - Xenopus Gene Collection (XGC) project"/>
        </authorList>
    </citation>
    <scope>NUCLEOTIDE SEQUENCE [LARGE SCALE MRNA]</scope>
    <source>
        <tissue evidence="14">Spleen</tissue>
    </source>
</reference>
<keyword evidence="7" id="KW-0393">Immunoglobulin domain</keyword>
<dbReference type="InterPro" id="IPR007110">
    <property type="entry name" value="Ig-like_dom"/>
</dbReference>
<feature type="domain" description="Ig-like" evidence="13">
    <location>
        <begin position="156"/>
        <end position="247"/>
    </location>
</feature>
<feature type="transmembrane region" description="Helical" evidence="12">
    <location>
        <begin position="699"/>
        <end position="719"/>
    </location>
</feature>
<proteinExistence type="evidence at transcript level"/>
<keyword evidence="2" id="KW-1003">Cell membrane</keyword>
<feature type="non-terminal residue" evidence="14">
    <location>
        <position position="1"/>
    </location>
</feature>
<dbReference type="GO" id="GO:0005886">
    <property type="term" value="C:plasma membrane"/>
    <property type="evidence" value="ECO:0007669"/>
    <property type="project" value="UniProtKB-SubCell"/>
</dbReference>
<dbReference type="CDD" id="cd00096">
    <property type="entry name" value="Ig"/>
    <property type="match status" value="2"/>
</dbReference>
<dbReference type="AlphaFoldDB" id="A9UMG8"/>
<evidence type="ECO:0000256" key="7">
    <source>
        <dbReference type="ARBA" id="ARBA00023319"/>
    </source>
</evidence>
<dbReference type="InterPro" id="IPR013783">
    <property type="entry name" value="Ig-like_fold"/>
</dbReference>
<evidence type="ECO:0000256" key="1">
    <source>
        <dbReference type="ARBA" id="ARBA00004251"/>
    </source>
</evidence>
<evidence type="ECO:0000256" key="4">
    <source>
        <dbReference type="ARBA" id="ARBA00022737"/>
    </source>
</evidence>
<comment type="subcellular location">
    <subcellularLocation>
        <location evidence="1">Cell membrane</location>
        <topology evidence="1">Single-pass type I membrane protein</topology>
    </subcellularLocation>
</comment>
<feature type="domain" description="Ig-like" evidence="13">
    <location>
        <begin position="607"/>
        <end position="690"/>
    </location>
</feature>
<name>A9UMG8_XENTR</name>
<feature type="domain" description="Ig-like" evidence="13">
    <location>
        <begin position="267"/>
        <end position="337"/>
    </location>
</feature>
<dbReference type="GO" id="GO:0007155">
    <property type="term" value="P:cell adhesion"/>
    <property type="evidence" value="ECO:0007669"/>
    <property type="project" value="UniProtKB-KW"/>
</dbReference>
<keyword evidence="12" id="KW-1133">Transmembrane helix</keyword>
<dbReference type="PANTHER" id="PTHR46958:SF1">
    <property type="entry name" value="B-CELL RECEPTOR CD22"/>
    <property type="match status" value="1"/>
</dbReference>
<dbReference type="InterPro" id="IPR056386">
    <property type="entry name" value="Ig_CD22"/>
</dbReference>
<dbReference type="Gene3D" id="2.60.40.10">
    <property type="entry name" value="Immunoglobulins"/>
    <property type="match status" value="7"/>
</dbReference>
<dbReference type="PROSITE" id="PS50835">
    <property type="entry name" value="IG_LIKE"/>
    <property type="match status" value="6"/>
</dbReference>
<evidence type="ECO:0000256" key="6">
    <source>
        <dbReference type="ARBA" id="ARBA00023180"/>
    </source>
</evidence>
<protein>
    <recommendedName>
        <fullName evidence="8">B-cell receptor CD22</fullName>
    </recommendedName>
    <alternativeName>
        <fullName evidence="9">Sialic acid-binding Ig-like lectin 2</fullName>
    </alternativeName>
</protein>
<keyword evidence="12" id="KW-0472">Membrane</keyword>
<dbReference type="Pfam" id="PF13895">
    <property type="entry name" value="Ig_2"/>
    <property type="match status" value="3"/>
</dbReference>
<evidence type="ECO:0000256" key="2">
    <source>
        <dbReference type="ARBA" id="ARBA00022475"/>
    </source>
</evidence>
<evidence type="ECO:0000259" key="13">
    <source>
        <dbReference type="PROSITE" id="PS50835"/>
    </source>
</evidence>
<dbReference type="EMBL" id="BC157652">
    <property type="protein sequence ID" value="AAI57653.1"/>
    <property type="molecule type" value="mRNA"/>
</dbReference>
<keyword evidence="6" id="KW-0325">Glycoprotein</keyword>
<evidence type="ECO:0000256" key="11">
    <source>
        <dbReference type="ARBA" id="ARBA00046458"/>
    </source>
</evidence>
<keyword evidence="5" id="KW-0130">Cell adhesion</keyword>
<accession>A9UMG8</accession>
<feature type="domain" description="Ig-like" evidence="13">
    <location>
        <begin position="344"/>
        <end position="427"/>
    </location>
</feature>
<dbReference type="Pfam" id="PF24518">
    <property type="entry name" value="Ig_CD22"/>
    <property type="match status" value="1"/>
</dbReference>
<dbReference type="InterPro" id="IPR036179">
    <property type="entry name" value="Ig-like_dom_sf"/>
</dbReference>
<comment type="subunit">
    <text evidence="11">Predominantly monomer of isoform CD22-beta. Also found as heterodimer of isoform CD22-beta and a shorter isoform. Interacts with PTPN6/SHP-1, LYN, SYK, PIK3R1/PIK3R2 and PLCG1 upon phosphorylation. Interacts with GRB2, INPP5D and SHC1 upon phosphorylation. May form a complex with INPP5D/SHIP, GRB2 and SHC1.</text>
</comment>
<evidence type="ECO:0000256" key="12">
    <source>
        <dbReference type="SAM" id="Phobius"/>
    </source>
</evidence>
<dbReference type="InterPro" id="IPR003599">
    <property type="entry name" value="Ig_sub"/>
</dbReference>
<evidence type="ECO:0000256" key="3">
    <source>
        <dbReference type="ARBA" id="ARBA00022729"/>
    </source>
</evidence>